<gene>
    <name evidence="4" type="primary">pglA</name>
    <name evidence="4" type="ORF">KSP9073_00452</name>
</gene>
<keyword evidence="5" id="KW-1185">Reference proteome</keyword>
<dbReference type="GO" id="GO:0102335">
    <property type="term" value="F:N,N'-diacetylbacillosaminyl-diphospho-undecaprenol alpha-1,3-N-acetylgalactosaminyltransferase activity"/>
    <property type="evidence" value="ECO:0007669"/>
    <property type="project" value="UniProtKB-EC"/>
</dbReference>
<evidence type="ECO:0000259" key="3">
    <source>
        <dbReference type="Pfam" id="PF13439"/>
    </source>
</evidence>
<dbReference type="OrthoDB" id="8523124at2"/>
<dbReference type="AlphaFoldDB" id="A0A2R8CI13"/>
<evidence type="ECO:0000313" key="5">
    <source>
        <dbReference type="Proteomes" id="UP000244934"/>
    </source>
</evidence>
<name>A0A2R8CI13_9GAMM</name>
<evidence type="ECO:0000256" key="1">
    <source>
        <dbReference type="ARBA" id="ARBA00022676"/>
    </source>
</evidence>
<reference evidence="5" key="1">
    <citation type="submission" date="2018-03" db="EMBL/GenBank/DDBJ databases">
        <authorList>
            <person name="Navarro De La Torre S."/>
        </authorList>
    </citation>
    <scope>NUCLEOTIDE SEQUENCE [LARGE SCALE GENOMIC DNA]</scope>
    <source>
        <strain evidence="5">EAod3</strain>
    </source>
</reference>
<feature type="domain" description="Glycosyltransferase subfamily 4-like N-terminal" evidence="3">
    <location>
        <begin position="51"/>
        <end position="145"/>
    </location>
</feature>
<dbReference type="Pfam" id="PF13692">
    <property type="entry name" value="Glyco_trans_1_4"/>
    <property type="match status" value="1"/>
</dbReference>
<keyword evidence="1 4" id="KW-0328">Glycosyltransferase</keyword>
<dbReference type="Pfam" id="PF13439">
    <property type="entry name" value="Glyco_transf_4"/>
    <property type="match status" value="1"/>
</dbReference>
<organism evidence="4 5">
    <name type="scientific">Kushneria phyllosphaerae</name>
    <dbReference type="NCBI Taxonomy" id="2100822"/>
    <lineage>
        <taxon>Bacteria</taxon>
        <taxon>Pseudomonadati</taxon>
        <taxon>Pseudomonadota</taxon>
        <taxon>Gammaproteobacteria</taxon>
        <taxon>Oceanospirillales</taxon>
        <taxon>Halomonadaceae</taxon>
        <taxon>Kushneria</taxon>
    </lineage>
</organism>
<dbReference type="RefSeq" id="WP_108841323.1">
    <property type="nucleotide sequence ID" value="NZ_ONZI01000001.1"/>
</dbReference>
<protein>
    <submittedName>
        <fullName evidence="4">N, N'-diacetylbacillosaminyl-diphospho-undecaprenol alpha-1,3-N-acetylgalactosaminyltransferase</fullName>
        <ecNumber evidence="4">2.4.1.290</ecNumber>
    </submittedName>
</protein>
<dbReference type="Gene3D" id="3.40.50.2000">
    <property type="entry name" value="Glycogen Phosphorylase B"/>
    <property type="match status" value="2"/>
</dbReference>
<dbReference type="PANTHER" id="PTHR12526:SF510">
    <property type="entry name" value="D-INOSITOL 3-PHOSPHATE GLYCOSYLTRANSFERASE"/>
    <property type="match status" value="1"/>
</dbReference>
<dbReference type="EC" id="2.4.1.290" evidence="4"/>
<evidence type="ECO:0000313" key="4">
    <source>
        <dbReference type="EMBL" id="SPJ32452.1"/>
    </source>
</evidence>
<dbReference type="EMBL" id="ONZI01000001">
    <property type="protein sequence ID" value="SPJ32452.1"/>
    <property type="molecule type" value="Genomic_DNA"/>
</dbReference>
<dbReference type="Proteomes" id="UP000244934">
    <property type="component" value="Unassembled WGS sequence"/>
</dbReference>
<evidence type="ECO:0000256" key="2">
    <source>
        <dbReference type="ARBA" id="ARBA00022679"/>
    </source>
</evidence>
<sequence>MKKLKVVHLLDDLSLGGVTQALAIFEQAALAEVIESSVCQVNPEGCRVPEIDADIIITHFSPRWRALPFMAALRWRYRNARLMHIEHSYTAAWEARCVPHRWRFRRMLSLYYRFFERVVAVSKAQRQWLHQAVGVPARRLCVIPPWSPTEALEHLPLSDWRGQRPLVVGAYGRFSEQKGLEALIERFTALDSKRFELRVGGFGPLEDTLRKIAGEAPHIHFTGPVSSRAEFLEQCDVIAIPSRWEAWGLVATEARQAGRPILVSDVDGLPEQVGQAGYLVDFDSPTGLRYRLEEMTGIELICMGHAGRSSVTDLVKERTTAWRELLAPCPHQNAERLLQGTRPA</sequence>
<dbReference type="SUPFAM" id="SSF53756">
    <property type="entry name" value="UDP-Glycosyltransferase/glycogen phosphorylase"/>
    <property type="match status" value="1"/>
</dbReference>
<dbReference type="PANTHER" id="PTHR12526">
    <property type="entry name" value="GLYCOSYLTRANSFERASE"/>
    <property type="match status" value="1"/>
</dbReference>
<keyword evidence="2 4" id="KW-0808">Transferase</keyword>
<dbReference type="CDD" id="cd03801">
    <property type="entry name" value="GT4_PimA-like"/>
    <property type="match status" value="1"/>
</dbReference>
<proteinExistence type="predicted"/>
<accession>A0A2R8CI13</accession>
<dbReference type="InterPro" id="IPR028098">
    <property type="entry name" value="Glyco_trans_4-like_N"/>
</dbReference>